<accession>A0AAE5GP63</accession>
<gene>
    <name evidence="1" type="ORF">F0237_04665</name>
</gene>
<dbReference type="AlphaFoldDB" id="A0AAE5GP63"/>
<organism evidence="1 2">
    <name type="scientific">Vibrio tubiashii</name>
    <dbReference type="NCBI Taxonomy" id="29498"/>
    <lineage>
        <taxon>Bacteria</taxon>
        <taxon>Pseudomonadati</taxon>
        <taxon>Pseudomonadota</taxon>
        <taxon>Gammaproteobacteria</taxon>
        <taxon>Vibrionales</taxon>
        <taxon>Vibrionaceae</taxon>
        <taxon>Vibrio</taxon>
        <taxon>Vibrio oreintalis group</taxon>
    </lineage>
</organism>
<protein>
    <submittedName>
        <fullName evidence="1">Uncharacterized protein</fullName>
    </submittedName>
</protein>
<dbReference type="Proteomes" id="UP000572722">
    <property type="component" value="Unassembled WGS sequence"/>
</dbReference>
<proteinExistence type="predicted"/>
<evidence type="ECO:0000313" key="2">
    <source>
        <dbReference type="Proteomes" id="UP000572722"/>
    </source>
</evidence>
<comment type="caution">
    <text evidence="1">The sequence shown here is derived from an EMBL/GenBank/DDBJ whole genome shotgun (WGS) entry which is preliminary data.</text>
</comment>
<reference evidence="1 2" key="1">
    <citation type="submission" date="2019-08" db="EMBL/GenBank/DDBJ databases">
        <title>Draft genome sequencing and comparative genomics of hatchery-associated Vibrios.</title>
        <authorList>
            <person name="Kehlet-Delgado H."/>
            <person name="Mueller R.S."/>
        </authorList>
    </citation>
    <scope>NUCLEOTIDE SEQUENCE [LARGE SCALE GENOMIC DNA]</scope>
    <source>
        <strain evidence="1 2">01-65-5-1</strain>
    </source>
</reference>
<evidence type="ECO:0000313" key="1">
    <source>
        <dbReference type="EMBL" id="NOI79951.1"/>
    </source>
</evidence>
<dbReference type="EMBL" id="VTXO01000001">
    <property type="protein sequence ID" value="NOI79951.1"/>
    <property type="molecule type" value="Genomic_DNA"/>
</dbReference>
<sequence>MSFATLVVLLYSFINGSACRYDISVQSMENRDTFVTCYRGKVMVLHSLFDEQNQLASKWQVSARQLKLGKQMIYLIYDRQRIEGSTTNNENDRYNEIFSGYKILFYHVEVKGDKVFVFENFPENNVIEGQIEGFMDLWQMARFN</sequence>
<name>A0AAE5GP63_9VIBR</name>